<proteinExistence type="predicted"/>
<reference evidence="1" key="1">
    <citation type="submission" date="2014-11" db="EMBL/GenBank/DDBJ databases">
        <authorList>
            <person name="Amaro Gonzalez C."/>
        </authorList>
    </citation>
    <scope>NUCLEOTIDE SEQUENCE</scope>
</reference>
<organism evidence="1">
    <name type="scientific">Anguilla anguilla</name>
    <name type="common">European freshwater eel</name>
    <name type="synonym">Muraena anguilla</name>
    <dbReference type="NCBI Taxonomy" id="7936"/>
    <lineage>
        <taxon>Eukaryota</taxon>
        <taxon>Metazoa</taxon>
        <taxon>Chordata</taxon>
        <taxon>Craniata</taxon>
        <taxon>Vertebrata</taxon>
        <taxon>Euteleostomi</taxon>
        <taxon>Actinopterygii</taxon>
        <taxon>Neopterygii</taxon>
        <taxon>Teleostei</taxon>
        <taxon>Anguilliformes</taxon>
        <taxon>Anguillidae</taxon>
        <taxon>Anguilla</taxon>
    </lineage>
</organism>
<name>A0A0E9QS01_ANGAN</name>
<reference evidence="1" key="2">
    <citation type="journal article" date="2015" name="Fish Shellfish Immunol.">
        <title>Early steps in the European eel (Anguilla anguilla)-Vibrio vulnificus interaction in the gills: Role of the RtxA13 toxin.</title>
        <authorList>
            <person name="Callol A."/>
            <person name="Pajuelo D."/>
            <person name="Ebbesson L."/>
            <person name="Teles M."/>
            <person name="MacKenzie S."/>
            <person name="Amaro C."/>
        </authorList>
    </citation>
    <scope>NUCLEOTIDE SEQUENCE</scope>
</reference>
<sequence>MSNLEKVLRSVGSKLTLSLVSLCKPLHTPGRKQRRGTMTFIVVAVAPLL</sequence>
<evidence type="ECO:0000313" key="1">
    <source>
        <dbReference type="EMBL" id="JAH19619.1"/>
    </source>
</evidence>
<dbReference type="AlphaFoldDB" id="A0A0E9QS01"/>
<accession>A0A0E9QS01</accession>
<protein>
    <submittedName>
        <fullName evidence="1">Uncharacterized protein</fullName>
    </submittedName>
</protein>
<dbReference type="EMBL" id="GBXM01088958">
    <property type="protein sequence ID" value="JAH19619.1"/>
    <property type="molecule type" value="Transcribed_RNA"/>
</dbReference>